<evidence type="ECO:0000256" key="7">
    <source>
        <dbReference type="ARBA" id="ARBA00022679"/>
    </source>
</evidence>
<keyword evidence="16" id="KW-1185">Reference proteome</keyword>
<feature type="transmembrane region" description="Helical" evidence="14">
    <location>
        <begin position="69"/>
        <end position="86"/>
    </location>
</feature>
<dbReference type="Proteomes" id="UP000310200">
    <property type="component" value="Unassembled WGS sequence"/>
</dbReference>
<accession>A0A4S2L3L2</accession>
<reference evidence="15 16" key="1">
    <citation type="journal article" date="2019" name="Philos. Trans. R. Soc. Lond., B, Biol. Sci.">
        <title>Ant behaviour and brain gene expression of defending hosts depend on the ecological success of the intruding social parasite.</title>
        <authorList>
            <person name="Kaur R."/>
            <person name="Stoldt M."/>
            <person name="Jongepier E."/>
            <person name="Feldmeyer B."/>
            <person name="Menzel F."/>
            <person name="Bornberg-Bauer E."/>
            <person name="Foitzik S."/>
        </authorList>
    </citation>
    <scope>NUCLEOTIDE SEQUENCE [LARGE SCALE GENOMIC DNA]</scope>
    <source>
        <tissue evidence="15">Whole body</tissue>
    </source>
</reference>
<dbReference type="GO" id="GO:0005789">
    <property type="term" value="C:endoplasmic reticulum membrane"/>
    <property type="evidence" value="ECO:0007669"/>
    <property type="project" value="UniProtKB-SubCell"/>
</dbReference>
<dbReference type="PANTHER" id="PTHR12989">
    <property type="entry name" value="ALPHA-1,2-GLUCOSYLTRANSFERASE ALG10"/>
    <property type="match status" value="1"/>
</dbReference>
<evidence type="ECO:0000256" key="4">
    <source>
        <dbReference type="ARBA" id="ARBA00011967"/>
    </source>
</evidence>
<comment type="caution">
    <text evidence="14">Lacks conserved residue(s) required for the propagation of feature annotation.</text>
</comment>
<keyword evidence="6 14" id="KW-0328">Glycosyltransferase</keyword>
<keyword evidence="8 14" id="KW-0812">Transmembrane</keyword>
<dbReference type="STRING" id="300112.A0A4S2L3L2"/>
<evidence type="ECO:0000256" key="9">
    <source>
        <dbReference type="ARBA" id="ARBA00022824"/>
    </source>
</evidence>
<evidence type="ECO:0000256" key="13">
    <source>
        <dbReference type="ARBA" id="ARBA00048064"/>
    </source>
</evidence>
<feature type="transmembrane region" description="Helical" evidence="14">
    <location>
        <begin position="394"/>
        <end position="422"/>
    </location>
</feature>
<dbReference type="PANTHER" id="PTHR12989:SF10">
    <property type="entry name" value="DOL-P-GLC:GLC(2)MAN(9)GLCNAC(2)-PP-DOL ALPHA-1,2-GLUCOSYLTRANSFERASE-RELATED"/>
    <property type="match status" value="1"/>
</dbReference>
<sequence length="470" mass="55404">MSVASRLGYAKPNYEMFVRSTVIIFFTSTVLLFLYLNRIQPDYFIDEAFHIPQTLRYCAWNFTQWDPKITTLPGLYLIAAAILSPFNLCNTTYIRCINLLGTCINLYLLYNVIKENCKSNKTDRWNTWLILASAYNLTLFPPLYFWCFFYYTDVVSVNVVLLMLYLHQRKHTKMTALAGLLGVLVRQTNIIWLGFFTIERALDIFDRRMEQPVPPGVLSTPLHFRLIWRQIMYELRIGPLSLVKLVAQICASLVPHITVCLMFVAFVAWNGSIVIGDRTAHVATIHICQILYFSAFVSLFSWPYVVPHWRTCSRFLRRRWILASCAVALTAATVRFNTLVHPYVLADNRHYWFYVWNRFMGRYAAFRYLLIPIYVASLFAMSRNVAHLRFLTKINYAICVCMVLIPQLLVEPRYFILPYIFYRLNVKRPERWQICCESLTTFAINCLQFYIFASKVFYWQDQPYAQRISW</sequence>
<protein>
    <recommendedName>
        <fullName evidence="5 14">Dol-P-Glc:Glc(2)Man(9)GlcNAc(2)-PP-Dol alpha-1,2-glucosyltransferase</fullName>
        <ecNumber evidence="4 14">2.4.1.256</ecNumber>
    </recommendedName>
</protein>
<comment type="caution">
    <text evidence="15">The sequence shown here is derived from an EMBL/GenBank/DDBJ whole genome shotgun (WGS) entry which is preliminary data.</text>
</comment>
<evidence type="ECO:0000256" key="5">
    <source>
        <dbReference type="ARBA" id="ARBA00018512"/>
    </source>
</evidence>
<evidence type="ECO:0000256" key="6">
    <source>
        <dbReference type="ARBA" id="ARBA00022676"/>
    </source>
</evidence>
<feature type="transmembrane region" description="Helical" evidence="14">
    <location>
        <begin position="16"/>
        <end position="36"/>
    </location>
</feature>
<evidence type="ECO:0000256" key="3">
    <source>
        <dbReference type="ARBA" id="ARBA00010600"/>
    </source>
</evidence>
<dbReference type="EMBL" id="QBLH01000272">
    <property type="protein sequence ID" value="TGZ56786.1"/>
    <property type="molecule type" value="Genomic_DNA"/>
</dbReference>
<evidence type="ECO:0000256" key="14">
    <source>
        <dbReference type="PIRNR" id="PIRNR028810"/>
    </source>
</evidence>
<organism evidence="15 16">
    <name type="scientific">Temnothorax longispinosus</name>
    <dbReference type="NCBI Taxonomy" id="300112"/>
    <lineage>
        <taxon>Eukaryota</taxon>
        <taxon>Metazoa</taxon>
        <taxon>Ecdysozoa</taxon>
        <taxon>Arthropoda</taxon>
        <taxon>Hexapoda</taxon>
        <taxon>Insecta</taxon>
        <taxon>Pterygota</taxon>
        <taxon>Neoptera</taxon>
        <taxon>Endopterygota</taxon>
        <taxon>Hymenoptera</taxon>
        <taxon>Apocrita</taxon>
        <taxon>Aculeata</taxon>
        <taxon>Formicoidea</taxon>
        <taxon>Formicidae</taxon>
        <taxon>Myrmicinae</taxon>
        <taxon>Temnothorax</taxon>
    </lineage>
</organism>
<keyword evidence="11 14" id="KW-0472">Membrane</keyword>
<dbReference type="EC" id="2.4.1.256" evidence="4 14"/>
<feature type="transmembrane region" description="Helical" evidence="14">
    <location>
        <begin position="320"/>
        <end position="344"/>
    </location>
</feature>
<comment type="catalytic activity">
    <reaction evidence="13">
        <text>an alpha-D-Glc-(1-&gt;3)-alpha-D-Glc-(1-&gt;3)-alpha-D-Man-(1-&gt;2)-alpha-D-Man-(1-&gt;2)-alpha-D-Man-(1-&gt;3)-[alpha-D-Man-(1-&gt;2)-alpha-D-Man-(1-&gt;3)-[alpha-D-Man-(1-&gt;2)-alpha-D-Man-(1-&gt;6)]-alpha-D-Man-(1-&gt;6)]-beta-D-Man-(1-&gt;4)-beta-D-GlcNAc-(1-&gt;4)-alpha-D-GlcNAc-diphospho-di-trans,poly-cis-dolichol + a di-trans,poly-cis-dolichyl beta-D-glucosyl phosphate = a alpha-D-Glc-(1-&gt;2)-alpha-D-Glc-(1-&gt;3)-alpha-D-Glc-(1-&gt;3)-alpha-D-Man-(1-&gt;2)-alpha-D-Man-(1-&gt;2)-alpha-D-Man-(1-&gt;3)-[alpha-D-Man-(1-&gt;2)-alpha-D-Man-(1-&gt;3)-[alpha-D-Man-(1-&gt;2)-alpha-D-Man-(1-&gt;6)]-alpha-D-Man-(1-&gt;6)]-beta-D-Man-(1-&gt;4)-beta-D-GlcNAc-(1-&gt;4)-alpha-D-GlcNAc-diphospho-di-trans,poly-cis-dolichol + a di-trans,poly-cis-dolichyl phosphate + H(+)</text>
        <dbReference type="Rhea" id="RHEA:29543"/>
        <dbReference type="Rhea" id="RHEA-COMP:19498"/>
        <dbReference type="Rhea" id="RHEA-COMP:19502"/>
        <dbReference type="Rhea" id="RHEA-COMP:19512"/>
        <dbReference type="Rhea" id="RHEA-COMP:19522"/>
        <dbReference type="ChEBI" id="CHEBI:15378"/>
        <dbReference type="ChEBI" id="CHEBI:57525"/>
        <dbReference type="ChEBI" id="CHEBI:57683"/>
        <dbReference type="ChEBI" id="CHEBI:132522"/>
        <dbReference type="ChEBI" id="CHEBI:132523"/>
        <dbReference type="EC" id="2.4.1.256"/>
    </reaction>
    <physiologicalReaction direction="left-to-right" evidence="13">
        <dbReference type="Rhea" id="RHEA:29544"/>
    </physiologicalReaction>
</comment>
<evidence type="ECO:0000256" key="11">
    <source>
        <dbReference type="ARBA" id="ARBA00023136"/>
    </source>
</evidence>
<feature type="transmembrane region" description="Helical" evidence="14">
    <location>
        <begin position="148"/>
        <end position="166"/>
    </location>
</feature>
<feature type="transmembrane region" description="Helical" evidence="14">
    <location>
        <begin position="92"/>
        <end position="113"/>
    </location>
</feature>
<proteinExistence type="inferred from homology"/>
<dbReference type="InterPro" id="IPR016900">
    <property type="entry name" value="Alg10"/>
</dbReference>
<feature type="transmembrane region" description="Helical" evidence="14">
    <location>
        <begin position="280"/>
        <end position="300"/>
    </location>
</feature>
<dbReference type="PIRSF" id="PIRSF028810">
    <property type="entry name" value="Alpha1_2_glucosyltferase_Alg10"/>
    <property type="match status" value="1"/>
</dbReference>
<dbReference type="AlphaFoldDB" id="A0A4S2L3L2"/>
<evidence type="ECO:0000256" key="10">
    <source>
        <dbReference type="ARBA" id="ARBA00022989"/>
    </source>
</evidence>
<comment type="function">
    <text evidence="12">Dol-P-Glc:Glc(2)Man(9)GlcNAc(2)-PP-Dol alpha-1,2-glucosyltransferase that operates in the biosynthetic pathway of dolichol-linked oligosaccharides, the glycan precursors employed in protein asparagine (N)-glycosylation. The assembly of dolichol-linked oligosaccharides begins on the cytosolic side of the endoplasmic reticulum membrane and finishes in its lumen. The sequential addition of sugars to dolichol pyrophosphate produces dolichol-linked oligosaccharides containing fourteen sugars, including two GlcNAcs, nine mannoses and three glucoses. Once assembled, the oligosaccharide is transferred from the lipid to nascent proteins by oligosaccharyltransferases. In the lumen of the endoplasmic reticulum, adds the third and last glucose residue from dolichyl phosphate glucose (Dol-P-Glc) onto the lipid-linked oligosaccharide intermediate Glc(2)Man(9)GlcNAc(2)-PP-Dol to produce Glc(3)Man(9)GlcNAc(2)-PP-Dol.</text>
</comment>
<dbReference type="Pfam" id="PF04922">
    <property type="entry name" value="DIE2_ALG10"/>
    <property type="match status" value="1"/>
</dbReference>
<feature type="transmembrane region" description="Helical" evidence="14">
    <location>
        <begin position="365"/>
        <end position="382"/>
    </location>
</feature>
<dbReference type="GO" id="GO:0006488">
    <property type="term" value="P:dolichol-linked oligosaccharide biosynthetic process"/>
    <property type="evidence" value="ECO:0007669"/>
    <property type="project" value="UniProtKB-UniRule"/>
</dbReference>
<comment type="subcellular location">
    <subcellularLocation>
        <location evidence="1">Endoplasmic reticulum membrane</location>
        <topology evidence="1">Multi-pass membrane protein</topology>
    </subcellularLocation>
</comment>
<dbReference type="GO" id="GO:0106073">
    <property type="term" value="F:dolichyl pyrophosphate Glc2Man9GlcNAc2 alpha-1,2-glucosyltransferase activity"/>
    <property type="evidence" value="ECO:0007669"/>
    <property type="project" value="UniProtKB-UniRule"/>
</dbReference>
<keyword evidence="7 15" id="KW-0808">Transferase</keyword>
<comment type="pathway">
    <text evidence="2">Protein modification; protein glycosylation.</text>
</comment>
<gene>
    <name evidence="15" type="ORF">DBV15_02826</name>
</gene>
<comment type="similarity">
    <text evidence="3 14">Belongs to the ALG10 glucosyltransferase family.</text>
</comment>
<feature type="transmembrane region" description="Helical" evidence="14">
    <location>
        <begin position="245"/>
        <end position="268"/>
    </location>
</feature>
<evidence type="ECO:0000313" key="16">
    <source>
        <dbReference type="Proteomes" id="UP000310200"/>
    </source>
</evidence>
<evidence type="ECO:0000256" key="12">
    <source>
        <dbReference type="ARBA" id="ARBA00044727"/>
    </source>
</evidence>
<feature type="transmembrane region" description="Helical" evidence="14">
    <location>
        <begin position="178"/>
        <end position="198"/>
    </location>
</feature>
<evidence type="ECO:0000256" key="1">
    <source>
        <dbReference type="ARBA" id="ARBA00004477"/>
    </source>
</evidence>
<evidence type="ECO:0000256" key="8">
    <source>
        <dbReference type="ARBA" id="ARBA00022692"/>
    </source>
</evidence>
<evidence type="ECO:0000256" key="2">
    <source>
        <dbReference type="ARBA" id="ARBA00004922"/>
    </source>
</evidence>
<name>A0A4S2L3L2_9HYME</name>
<evidence type="ECO:0000313" key="15">
    <source>
        <dbReference type="EMBL" id="TGZ56786.1"/>
    </source>
</evidence>
<keyword evidence="10 14" id="KW-1133">Transmembrane helix</keyword>
<keyword evidence="9" id="KW-0256">Endoplasmic reticulum</keyword>